<evidence type="ECO:0000313" key="2">
    <source>
        <dbReference type="Proteomes" id="UP000265520"/>
    </source>
</evidence>
<organism evidence="1 2">
    <name type="scientific">Trifolium medium</name>
    <dbReference type="NCBI Taxonomy" id="97028"/>
    <lineage>
        <taxon>Eukaryota</taxon>
        <taxon>Viridiplantae</taxon>
        <taxon>Streptophyta</taxon>
        <taxon>Embryophyta</taxon>
        <taxon>Tracheophyta</taxon>
        <taxon>Spermatophyta</taxon>
        <taxon>Magnoliopsida</taxon>
        <taxon>eudicotyledons</taxon>
        <taxon>Gunneridae</taxon>
        <taxon>Pentapetalae</taxon>
        <taxon>rosids</taxon>
        <taxon>fabids</taxon>
        <taxon>Fabales</taxon>
        <taxon>Fabaceae</taxon>
        <taxon>Papilionoideae</taxon>
        <taxon>50 kb inversion clade</taxon>
        <taxon>NPAAA clade</taxon>
        <taxon>Hologalegina</taxon>
        <taxon>IRL clade</taxon>
        <taxon>Trifolieae</taxon>
        <taxon>Trifolium</taxon>
    </lineage>
</organism>
<dbReference type="EMBL" id="LXQA011193995">
    <property type="protein sequence ID" value="MCI88471.1"/>
    <property type="molecule type" value="Genomic_DNA"/>
</dbReference>
<accession>A0A392VNB4</accession>
<reference evidence="1 2" key="1">
    <citation type="journal article" date="2018" name="Front. Plant Sci.">
        <title>Red Clover (Trifolium pratense) and Zigzag Clover (T. medium) - A Picture of Genomic Similarities and Differences.</title>
        <authorList>
            <person name="Dluhosova J."/>
            <person name="Istvanek J."/>
            <person name="Nedelnik J."/>
            <person name="Repkova J."/>
        </authorList>
    </citation>
    <scope>NUCLEOTIDE SEQUENCE [LARGE SCALE GENOMIC DNA]</scope>
    <source>
        <strain evidence="2">cv. 10/8</strain>
        <tissue evidence="1">Leaf</tissue>
    </source>
</reference>
<feature type="non-terminal residue" evidence="1">
    <location>
        <position position="49"/>
    </location>
</feature>
<proteinExistence type="predicted"/>
<comment type="caution">
    <text evidence="1">The sequence shown here is derived from an EMBL/GenBank/DDBJ whole genome shotgun (WGS) entry which is preliminary data.</text>
</comment>
<protein>
    <submittedName>
        <fullName evidence="1">Replication factor A protein</fullName>
    </submittedName>
</protein>
<dbReference type="Proteomes" id="UP000265520">
    <property type="component" value="Unassembled WGS sequence"/>
</dbReference>
<keyword evidence="2" id="KW-1185">Reference proteome</keyword>
<evidence type="ECO:0000313" key="1">
    <source>
        <dbReference type="EMBL" id="MCI88471.1"/>
    </source>
</evidence>
<sequence length="49" mass="5785">MASRFDFLCDVVLGRTSWWFKVRVVRIWEVTGYLKADQINSVEMVFVDA</sequence>
<name>A0A392VNB4_9FABA</name>
<dbReference type="AlphaFoldDB" id="A0A392VNB4"/>